<accession>A0A5N6ZIV8</accession>
<name>A0A5N6ZIV8_9EURO</name>
<proteinExistence type="predicted"/>
<sequence length="72" mass="8589">MVGYKFVWHWRHSFFLSWSSLVFGNSPSSPFFFLQPEAMRDVRLWQTLSIDRSDFLLSLLRIYLSPFTLLLG</sequence>
<evidence type="ECO:0000313" key="2">
    <source>
        <dbReference type="Proteomes" id="UP000326268"/>
    </source>
</evidence>
<keyword evidence="2" id="KW-1185">Reference proteome</keyword>
<reference evidence="1 2" key="1">
    <citation type="submission" date="2019-04" db="EMBL/GenBank/DDBJ databases">
        <title>Friends and foes A comparative genomics studyof 23 Aspergillus species from section Flavi.</title>
        <authorList>
            <consortium name="DOE Joint Genome Institute"/>
            <person name="Kjaerbolling I."/>
            <person name="Vesth T."/>
            <person name="Frisvad J.C."/>
            <person name="Nybo J.L."/>
            <person name="Theobald S."/>
            <person name="Kildgaard S."/>
            <person name="Isbrandt T."/>
            <person name="Kuo A."/>
            <person name="Sato A."/>
            <person name="Lyhne E.K."/>
            <person name="Kogle M.E."/>
            <person name="Wiebenga A."/>
            <person name="Kun R.S."/>
            <person name="Lubbers R.J."/>
            <person name="Makela M.R."/>
            <person name="Barry K."/>
            <person name="Chovatia M."/>
            <person name="Clum A."/>
            <person name="Daum C."/>
            <person name="Haridas S."/>
            <person name="He G."/>
            <person name="LaButti K."/>
            <person name="Lipzen A."/>
            <person name="Mondo S."/>
            <person name="Riley R."/>
            <person name="Salamov A."/>
            <person name="Simmons B.A."/>
            <person name="Magnuson J.K."/>
            <person name="Henrissat B."/>
            <person name="Mortensen U.H."/>
            <person name="Larsen T.O."/>
            <person name="Devries R.P."/>
            <person name="Grigoriev I.V."/>
            <person name="Machida M."/>
            <person name="Baker S.E."/>
            <person name="Andersen M.R."/>
        </authorList>
    </citation>
    <scope>NUCLEOTIDE SEQUENCE [LARGE SCALE GENOMIC DNA]</scope>
    <source>
        <strain evidence="1 2">CBS 763.97</strain>
    </source>
</reference>
<gene>
    <name evidence="1" type="ORF">BDV27DRAFT_139117</name>
</gene>
<dbReference type="EMBL" id="ML737995">
    <property type="protein sequence ID" value="KAE8357572.1"/>
    <property type="molecule type" value="Genomic_DNA"/>
</dbReference>
<evidence type="ECO:0000313" key="1">
    <source>
        <dbReference type="EMBL" id="KAE8357572.1"/>
    </source>
</evidence>
<organism evidence="1 2">
    <name type="scientific">Aspergillus caelatus</name>
    <dbReference type="NCBI Taxonomy" id="61420"/>
    <lineage>
        <taxon>Eukaryota</taxon>
        <taxon>Fungi</taxon>
        <taxon>Dikarya</taxon>
        <taxon>Ascomycota</taxon>
        <taxon>Pezizomycotina</taxon>
        <taxon>Eurotiomycetes</taxon>
        <taxon>Eurotiomycetidae</taxon>
        <taxon>Eurotiales</taxon>
        <taxon>Aspergillaceae</taxon>
        <taxon>Aspergillus</taxon>
        <taxon>Aspergillus subgen. Circumdati</taxon>
    </lineage>
</organism>
<dbReference type="RefSeq" id="XP_031920653.1">
    <property type="nucleotide sequence ID" value="XM_032069381.1"/>
</dbReference>
<protein>
    <submittedName>
        <fullName evidence="1">Uncharacterized protein</fullName>
    </submittedName>
</protein>
<dbReference type="GeneID" id="43653827"/>
<dbReference type="AlphaFoldDB" id="A0A5N6ZIV8"/>
<dbReference type="Proteomes" id="UP000326268">
    <property type="component" value="Unassembled WGS sequence"/>
</dbReference>